<accession>A0AAI8VXQ1</accession>
<name>A0AAI8VXQ1_9PEZI</name>
<organism evidence="1 2">
    <name type="scientific">Anthostomella pinea</name>
    <dbReference type="NCBI Taxonomy" id="933095"/>
    <lineage>
        <taxon>Eukaryota</taxon>
        <taxon>Fungi</taxon>
        <taxon>Dikarya</taxon>
        <taxon>Ascomycota</taxon>
        <taxon>Pezizomycotina</taxon>
        <taxon>Sordariomycetes</taxon>
        <taxon>Xylariomycetidae</taxon>
        <taxon>Xylariales</taxon>
        <taxon>Xylariaceae</taxon>
        <taxon>Anthostomella</taxon>
    </lineage>
</organism>
<sequence>MHTDANANANNKFDHSTTSLPLATDTWINVINRGLGILSMHELRICHNPGPTSKQA</sequence>
<dbReference type="Proteomes" id="UP001295740">
    <property type="component" value="Unassembled WGS sequence"/>
</dbReference>
<keyword evidence="2" id="KW-1185">Reference proteome</keyword>
<protein>
    <submittedName>
        <fullName evidence="1">Uu.00g053730.m01.CDS01</fullName>
    </submittedName>
</protein>
<gene>
    <name evidence="1" type="ORF">KHLLAP_LOCUS12826</name>
</gene>
<evidence type="ECO:0000313" key="1">
    <source>
        <dbReference type="EMBL" id="CAJ2512358.1"/>
    </source>
</evidence>
<proteinExistence type="predicted"/>
<reference evidence="1" key="1">
    <citation type="submission" date="2023-10" db="EMBL/GenBank/DDBJ databases">
        <authorList>
            <person name="Hackl T."/>
        </authorList>
    </citation>
    <scope>NUCLEOTIDE SEQUENCE</scope>
</reference>
<evidence type="ECO:0000313" key="2">
    <source>
        <dbReference type="Proteomes" id="UP001295740"/>
    </source>
</evidence>
<comment type="caution">
    <text evidence="1">The sequence shown here is derived from an EMBL/GenBank/DDBJ whole genome shotgun (WGS) entry which is preliminary data.</text>
</comment>
<dbReference type="AlphaFoldDB" id="A0AAI8VXQ1"/>
<dbReference type="EMBL" id="CAUWAG010000019">
    <property type="protein sequence ID" value="CAJ2512358.1"/>
    <property type="molecule type" value="Genomic_DNA"/>
</dbReference>